<evidence type="ECO:0000256" key="1">
    <source>
        <dbReference type="PROSITE-ProRule" id="PRU00169"/>
    </source>
</evidence>
<sequence length="134" mass="14725">MVVQQLSVVVIEDEYLISLLLNDMLNDLGHTIAGTGRTVAEGLGCLASQARPDLAILDINLNGEYSYPIARRCVEMELPFFFVTGFAHDGIPRELGDVIVVDKPYTQHDIAAAIDQTLATYRGTVRAAQHRLAR</sequence>
<evidence type="ECO:0000313" key="4">
    <source>
        <dbReference type="Proteomes" id="UP000320160"/>
    </source>
</evidence>
<dbReference type="Gene3D" id="3.40.50.2300">
    <property type="match status" value="1"/>
</dbReference>
<comment type="caution">
    <text evidence="3">The sequence shown here is derived from an EMBL/GenBank/DDBJ whole genome shotgun (WGS) entry which is preliminary data.</text>
</comment>
<evidence type="ECO:0000259" key="2">
    <source>
        <dbReference type="PROSITE" id="PS50110"/>
    </source>
</evidence>
<dbReference type="InterPro" id="IPR001789">
    <property type="entry name" value="Sig_transdc_resp-reg_receiver"/>
</dbReference>
<name>A0A553W965_9SPHN</name>
<dbReference type="GO" id="GO:0000160">
    <property type="term" value="P:phosphorelay signal transduction system"/>
    <property type="evidence" value="ECO:0007669"/>
    <property type="project" value="InterPro"/>
</dbReference>
<dbReference type="AlphaFoldDB" id="A0A553W965"/>
<dbReference type="PROSITE" id="PS50110">
    <property type="entry name" value="RESPONSE_REGULATORY"/>
    <property type="match status" value="1"/>
</dbReference>
<keyword evidence="4" id="KW-1185">Reference proteome</keyword>
<organism evidence="3 4">
    <name type="scientific">Sphingorhabdus contaminans</name>
    <dbReference type="NCBI Taxonomy" id="1343899"/>
    <lineage>
        <taxon>Bacteria</taxon>
        <taxon>Pseudomonadati</taxon>
        <taxon>Pseudomonadota</taxon>
        <taxon>Alphaproteobacteria</taxon>
        <taxon>Sphingomonadales</taxon>
        <taxon>Sphingomonadaceae</taxon>
        <taxon>Sphingorhabdus</taxon>
    </lineage>
</organism>
<dbReference type="InterPro" id="IPR011006">
    <property type="entry name" value="CheY-like_superfamily"/>
</dbReference>
<feature type="domain" description="Response regulatory" evidence="2">
    <location>
        <begin position="7"/>
        <end position="118"/>
    </location>
</feature>
<dbReference type="SMART" id="SM00448">
    <property type="entry name" value="REC"/>
    <property type="match status" value="1"/>
</dbReference>
<dbReference type="Proteomes" id="UP000320160">
    <property type="component" value="Unassembled WGS sequence"/>
</dbReference>
<gene>
    <name evidence="3" type="ORF">FOM92_08405</name>
</gene>
<evidence type="ECO:0000313" key="3">
    <source>
        <dbReference type="EMBL" id="TSB01235.1"/>
    </source>
</evidence>
<feature type="modified residue" description="4-aspartylphosphate" evidence="1">
    <location>
        <position position="58"/>
    </location>
</feature>
<proteinExistence type="predicted"/>
<accession>A0A553W965</accession>
<dbReference type="EMBL" id="VKKU01000002">
    <property type="protein sequence ID" value="TSB01235.1"/>
    <property type="molecule type" value="Genomic_DNA"/>
</dbReference>
<protein>
    <submittedName>
        <fullName evidence="3">Response regulator</fullName>
    </submittedName>
</protein>
<dbReference type="SUPFAM" id="SSF52172">
    <property type="entry name" value="CheY-like"/>
    <property type="match status" value="1"/>
</dbReference>
<keyword evidence="1" id="KW-0597">Phosphoprotein</keyword>
<dbReference type="OrthoDB" id="582170at2"/>
<reference evidence="3 4" key="1">
    <citation type="submission" date="2019-07" db="EMBL/GenBank/DDBJ databases">
        <authorList>
            <person name="Park M."/>
        </authorList>
    </citation>
    <scope>NUCLEOTIDE SEQUENCE [LARGE SCALE GENOMIC DNA]</scope>
    <source>
        <strain evidence="3 4">KCTC32445</strain>
    </source>
</reference>